<feature type="non-terminal residue" evidence="1">
    <location>
        <position position="1"/>
    </location>
</feature>
<evidence type="ECO:0000313" key="1">
    <source>
        <dbReference type="EMBL" id="ADQ57823.1"/>
    </source>
</evidence>
<name>E5L360_HIRMN</name>
<proteinExistence type="evidence at transcript level"/>
<dbReference type="EMBL" id="HQ285415">
    <property type="protein sequence ID" value="ADQ57823.1"/>
    <property type="molecule type" value="mRNA"/>
</dbReference>
<organism evidence="1">
    <name type="scientific">Hirudinaria manillensis</name>
    <name type="common">Asian medical leech</name>
    <name type="synonym">Poecilobdella manillensis</name>
    <dbReference type="NCBI Taxonomy" id="1348078"/>
    <lineage>
        <taxon>Eukaryota</taxon>
        <taxon>Metazoa</taxon>
        <taxon>Spiralia</taxon>
        <taxon>Lophotrochozoa</taxon>
        <taxon>Annelida</taxon>
        <taxon>Clitellata</taxon>
        <taxon>Hirudinea</taxon>
        <taxon>Hirudinida</taxon>
        <taxon>Hirudiniformes</taxon>
        <taxon>Hirudinidae</taxon>
        <taxon>Hirudinaria</taxon>
    </lineage>
</organism>
<accession>E5L360</accession>
<dbReference type="AlphaFoldDB" id="E5L360"/>
<reference evidence="1" key="1">
    <citation type="submission" date="2010-09" db="EMBL/GenBank/DDBJ databases">
        <title>Annotation and Functional Classification of Partial Genes from P. yunnanensis. sp. nov.</title>
        <authorList>
            <person name="Wang B."/>
        </authorList>
    </citation>
    <scope>NUCLEOTIDE SEQUENCE</scope>
</reference>
<sequence>FTSPESGSPRRLFRQHGAHAWCRKPRAGCADPV</sequence>
<protein>
    <submittedName>
        <fullName evidence="1">Uncharacterized protein</fullName>
    </submittedName>
</protein>